<dbReference type="InterPro" id="IPR017850">
    <property type="entry name" value="Alkaline_phosphatase_core_sf"/>
</dbReference>
<sequence>MNKKPNLVLFGIDSLRADHMSLYGYKHQTTPNITKYAQDALVFNHCYSPHIPTTSGYSSMLTGMDCFGTNVVALRHKGQIAEPVSTLAEVLRDNGYNTTCVGFEGNPAARGFDTYINFEGWGAEQGDGRAHKAENLNEVSIPELCRLAEAEKPFFLFMRHMDPHSPYLPPAPFQHMFYQADAFDKNNHSLDCVYNFKPFCDYFYTWFPEGCTDKDYIIAQYDGAIAYMDACIQVMLEKLRTLGIEDDTIVVFVSDHGETLYDHDCYFDHHGLYDCTLTVPLIIRYGRKIKKGCRFDNTCYLKDVMPTLLSLMEIETEVQYDGRNLLPLMEGQPVKEEPEFYITECTWERKHGWRTPEWKLIVALEPDFHFREMLELYNLVEDPEEYHNVADENPEVVQCLKARMEAFIAKREKEVGRDNPMYTNLDWHGLGGGPFKSSEEAYNRLHIGDPETARKIQARLAEN</sequence>
<protein>
    <submittedName>
        <fullName evidence="2">Sulfatase-like hydrolase/transferase</fullName>
    </submittedName>
</protein>
<dbReference type="InterPro" id="IPR000917">
    <property type="entry name" value="Sulfatase_N"/>
</dbReference>
<proteinExistence type="predicted"/>
<dbReference type="RefSeq" id="WP_249289664.1">
    <property type="nucleotide sequence ID" value="NZ_JACRSQ010000010.1"/>
</dbReference>
<comment type="caution">
    <text evidence="2">The sequence shown here is derived from an EMBL/GenBank/DDBJ whole genome shotgun (WGS) entry which is preliminary data.</text>
</comment>
<dbReference type="PANTHER" id="PTHR43751:SF3">
    <property type="entry name" value="SULFATASE N-TERMINAL DOMAIN-CONTAINING PROTEIN"/>
    <property type="match status" value="1"/>
</dbReference>
<evidence type="ECO:0000259" key="1">
    <source>
        <dbReference type="Pfam" id="PF00884"/>
    </source>
</evidence>
<evidence type="ECO:0000313" key="3">
    <source>
        <dbReference type="Proteomes" id="UP000657006"/>
    </source>
</evidence>
<dbReference type="Gene3D" id="3.30.1120.10">
    <property type="match status" value="1"/>
</dbReference>
<dbReference type="Proteomes" id="UP000657006">
    <property type="component" value="Unassembled WGS sequence"/>
</dbReference>
<dbReference type="GO" id="GO:0016787">
    <property type="term" value="F:hydrolase activity"/>
    <property type="evidence" value="ECO:0007669"/>
    <property type="project" value="UniProtKB-KW"/>
</dbReference>
<reference evidence="2" key="1">
    <citation type="submission" date="2020-08" db="EMBL/GenBank/DDBJ databases">
        <title>Genome public.</title>
        <authorList>
            <person name="Liu C."/>
            <person name="Sun Q."/>
        </authorList>
    </citation>
    <scope>NUCLEOTIDE SEQUENCE</scope>
    <source>
        <strain evidence="2">NSJ-32</strain>
    </source>
</reference>
<accession>A0A926DTM0</accession>
<dbReference type="Gene3D" id="3.40.720.10">
    <property type="entry name" value="Alkaline Phosphatase, subunit A"/>
    <property type="match status" value="1"/>
</dbReference>
<gene>
    <name evidence="2" type="ORF">H8730_08170</name>
</gene>
<evidence type="ECO:0000313" key="2">
    <source>
        <dbReference type="EMBL" id="MBC8543517.1"/>
    </source>
</evidence>
<keyword evidence="3" id="KW-1185">Reference proteome</keyword>
<dbReference type="InterPro" id="IPR052701">
    <property type="entry name" value="GAG_Ulvan_Degrading_Sulfatases"/>
</dbReference>
<dbReference type="EMBL" id="JACRSQ010000010">
    <property type="protein sequence ID" value="MBC8543517.1"/>
    <property type="molecule type" value="Genomic_DNA"/>
</dbReference>
<dbReference type="AlphaFoldDB" id="A0A926DTM0"/>
<dbReference type="PANTHER" id="PTHR43751">
    <property type="entry name" value="SULFATASE"/>
    <property type="match status" value="1"/>
</dbReference>
<dbReference type="CDD" id="cd16148">
    <property type="entry name" value="sulfatase_like"/>
    <property type="match status" value="1"/>
</dbReference>
<keyword evidence="2" id="KW-0378">Hydrolase</keyword>
<dbReference type="Pfam" id="PF00884">
    <property type="entry name" value="Sulfatase"/>
    <property type="match status" value="1"/>
</dbReference>
<dbReference type="SUPFAM" id="SSF53649">
    <property type="entry name" value="Alkaline phosphatase-like"/>
    <property type="match status" value="1"/>
</dbReference>
<feature type="domain" description="Sulfatase N-terminal" evidence="1">
    <location>
        <begin position="5"/>
        <end position="313"/>
    </location>
</feature>
<name>A0A926DTM0_9FIRM</name>
<organism evidence="2 3">
    <name type="scientific">Bianquea renquensis</name>
    <dbReference type="NCBI Taxonomy" id="2763661"/>
    <lineage>
        <taxon>Bacteria</taxon>
        <taxon>Bacillati</taxon>
        <taxon>Bacillota</taxon>
        <taxon>Clostridia</taxon>
        <taxon>Eubacteriales</taxon>
        <taxon>Bianqueaceae</taxon>
        <taxon>Bianquea</taxon>
    </lineage>
</organism>